<dbReference type="OrthoDB" id="10308646at2759"/>
<reference evidence="2" key="2">
    <citation type="submission" date="2013-10" db="EMBL/GenBank/DDBJ databases">
        <authorList>
            <person name="Aslett M."/>
        </authorList>
    </citation>
    <scope>NUCLEOTIDE SEQUENCE [LARGE SCALE GENOMIC DNA]</scope>
    <source>
        <strain evidence="2">Houghton</strain>
    </source>
</reference>
<feature type="signal peptide" evidence="1">
    <location>
        <begin position="1"/>
        <end position="26"/>
    </location>
</feature>
<evidence type="ECO:0000313" key="3">
    <source>
        <dbReference type="Proteomes" id="UP000030754"/>
    </source>
</evidence>
<dbReference type="EMBL" id="HG722442">
    <property type="protein sequence ID" value="CDJ62351.1"/>
    <property type="molecule type" value="Genomic_DNA"/>
</dbReference>
<evidence type="ECO:0000313" key="2">
    <source>
        <dbReference type="EMBL" id="CDJ62351.1"/>
    </source>
</evidence>
<proteinExistence type="predicted"/>
<evidence type="ECO:0000256" key="1">
    <source>
        <dbReference type="SAM" id="SignalP"/>
    </source>
</evidence>
<feature type="chain" id="PRO_5004674896" evidence="1">
    <location>
        <begin position="27"/>
        <end position="258"/>
    </location>
</feature>
<reference evidence="2" key="1">
    <citation type="submission" date="2013-10" db="EMBL/GenBank/DDBJ databases">
        <title>Genomic analysis of the causative agents of coccidiosis in chickens.</title>
        <authorList>
            <person name="Reid A.J."/>
            <person name="Blake D."/>
            <person name="Billington K."/>
            <person name="Browne H."/>
            <person name="Dunn M."/>
            <person name="Hung S."/>
            <person name="Kawahara F."/>
            <person name="Miranda-Saavedra D."/>
            <person name="Mourier T."/>
            <person name="Nagra H."/>
            <person name="Otto T.D."/>
            <person name="Rawlings N."/>
            <person name="Sanchez A."/>
            <person name="Sanders M."/>
            <person name="Subramaniam C."/>
            <person name="Tay Y."/>
            <person name="Dear P."/>
            <person name="Doerig C."/>
            <person name="Gruber A."/>
            <person name="Parkinson J."/>
            <person name="Shirley M."/>
            <person name="Wan K.L."/>
            <person name="Berriman M."/>
            <person name="Tomley F."/>
            <person name="Pain A."/>
        </authorList>
    </citation>
    <scope>NUCLEOTIDE SEQUENCE [LARGE SCALE GENOMIC DNA]</scope>
    <source>
        <strain evidence="2">Houghton</strain>
    </source>
</reference>
<accession>U6ME96</accession>
<protein>
    <submittedName>
        <fullName evidence="2">SAG family member</fullName>
    </submittedName>
</protein>
<dbReference type="Proteomes" id="UP000030754">
    <property type="component" value="Unassembled WGS sequence"/>
</dbReference>
<dbReference type="AlphaFoldDB" id="U6ME96"/>
<dbReference type="Pfam" id="PF11054">
    <property type="entry name" value="Surface_antigen"/>
    <property type="match status" value="1"/>
</dbReference>
<dbReference type="InterPro" id="IPR021288">
    <property type="entry name" value="Surface_antigen"/>
</dbReference>
<dbReference type="VEuPathDB" id="ToxoDB:ENH_00013820"/>
<dbReference type="GeneID" id="25471564"/>
<sequence length="258" mass="27438">MFRVHLATFLSASLLWLSEKSSQAAAVTTVKYTATLGSSVECLGEVNNAREAAGLANFTKATEKGDQISDPGSEDLTDGDWKDLCEYLVPTQPEAYNSQAAAQPFKDGTYAFKALTAEQPNCTETVDYWKAAYKNFTGLPPSKKEAEKLYDNQDNVSFVALYNPSSNATADCRVVTCTQKTSPSALLVSVSSGGSSETTKLGYALICKTMPTAFGNDSTAPFTQEQWDKIKYSLTGSASIAAPSLVALAIVAIGITAV</sequence>
<gene>
    <name evidence="2" type="ORF">ENH_00013820</name>
</gene>
<keyword evidence="1" id="KW-0732">Signal</keyword>
<name>U6ME96_9EIME</name>
<keyword evidence="3" id="KW-1185">Reference proteome</keyword>
<organism evidence="2 3">
    <name type="scientific">Eimeria necatrix</name>
    <dbReference type="NCBI Taxonomy" id="51315"/>
    <lineage>
        <taxon>Eukaryota</taxon>
        <taxon>Sar</taxon>
        <taxon>Alveolata</taxon>
        <taxon>Apicomplexa</taxon>
        <taxon>Conoidasida</taxon>
        <taxon>Coccidia</taxon>
        <taxon>Eucoccidiorida</taxon>
        <taxon>Eimeriorina</taxon>
        <taxon>Eimeriidae</taxon>
        <taxon>Eimeria</taxon>
    </lineage>
</organism>
<dbReference type="RefSeq" id="XP_013439713.1">
    <property type="nucleotide sequence ID" value="XM_013584259.1"/>
</dbReference>